<dbReference type="InterPro" id="IPR021295">
    <property type="entry name" value="DUF2867"/>
</dbReference>
<reference evidence="2 3" key="1">
    <citation type="submission" date="2020-04" db="EMBL/GenBank/DDBJ databases">
        <title>Ferrimonas sp. S7 isolated from sea water.</title>
        <authorList>
            <person name="Bae S.S."/>
            <person name="Baek K."/>
        </authorList>
    </citation>
    <scope>NUCLEOTIDE SEQUENCE [LARGE SCALE GENOMIC DNA]</scope>
    <source>
        <strain evidence="2 3">S7</strain>
    </source>
</reference>
<dbReference type="InterPro" id="IPR051207">
    <property type="entry name" value="ComplexI_NDUFA9_subunit"/>
</dbReference>
<keyword evidence="3" id="KW-1185">Reference proteome</keyword>
<dbReference type="PANTHER" id="PTHR12126:SF11">
    <property type="entry name" value="NADH DEHYDROGENASE [UBIQUINONE] 1 ALPHA SUBCOMPLEX SUBUNIT 9, MITOCHONDRIAL"/>
    <property type="match status" value="1"/>
</dbReference>
<protein>
    <submittedName>
        <fullName evidence="2">SDR family oxidoreductase</fullName>
    </submittedName>
</protein>
<dbReference type="CDD" id="cd07812">
    <property type="entry name" value="SRPBCC"/>
    <property type="match status" value="1"/>
</dbReference>
<dbReference type="InterPro" id="IPR036291">
    <property type="entry name" value="NAD(P)-bd_dom_sf"/>
</dbReference>
<dbReference type="Gene3D" id="3.40.50.720">
    <property type="entry name" value="NAD(P)-binding Rossmann-like Domain"/>
    <property type="match status" value="1"/>
</dbReference>
<evidence type="ECO:0000259" key="1">
    <source>
        <dbReference type="Pfam" id="PF13460"/>
    </source>
</evidence>
<accession>A0A6H1UJJ4</accession>
<sequence length="485" mass="54361">MEKNKRNILVLGASGFVGNHLVSHLLRAGHQVRLASRDLARLARPQWQQCQHVQADVLDVEALQLALEQIDVVYFLVHAMTEGANYHLREQQGAFNLAQAAAAAGVKRIIYLGAVCPPGAQSAHLTSRIDTGNILRQGSVAVVELRSPVVIGPGSAAFEVMRDLVANLPVMITPRWVRSKMAPIALDDLLFYLLSVLDADDCEQKIYDIAGPQILTYEQQMHRLASILNRRIHIIPVPLLSPDLSSHWLRFITSVPEGIAKALIGGLKHDLVSDASAIQARFPRQLLNFDAAVKQTLAQEQTQLVAQDPSMAALLKRRWQSSYSFYPKQEQATVYIDASPQRVWREICQIGGRHRYFAMDPLWRIREFIDALIGGDGMRYYRRDPHHLQIGDRIDSWRVAECLEAQQLTLHFGMKAPGMGGLTFALEPEGHGCTLLVKCWWYPSGAPGLLYWWAMLPAHAVIFQRMGDNIRRLSSQPTFNPSIVK</sequence>
<dbReference type="GO" id="GO:0044877">
    <property type="term" value="F:protein-containing complex binding"/>
    <property type="evidence" value="ECO:0007669"/>
    <property type="project" value="TreeGrafter"/>
</dbReference>
<organism evidence="2 3">
    <name type="scientific">Ferrimonas lipolytica</name>
    <dbReference type="NCBI Taxonomy" id="2724191"/>
    <lineage>
        <taxon>Bacteria</taxon>
        <taxon>Pseudomonadati</taxon>
        <taxon>Pseudomonadota</taxon>
        <taxon>Gammaproteobacteria</taxon>
        <taxon>Alteromonadales</taxon>
        <taxon>Ferrimonadaceae</taxon>
        <taxon>Ferrimonas</taxon>
    </lineage>
</organism>
<dbReference type="InterPro" id="IPR016040">
    <property type="entry name" value="NAD(P)-bd_dom"/>
</dbReference>
<dbReference type="KEGG" id="fes:HER31_14350"/>
<dbReference type="EMBL" id="CP051180">
    <property type="protein sequence ID" value="QIZ77972.1"/>
    <property type="molecule type" value="Genomic_DNA"/>
</dbReference>
<name>A0A6H1UJJ4_9GAMM</name>
<evidence type="ECO:0000313" key="3">
    <source>
        <dbReference type="Proteomes" id="UP000501602"/>
    </source>
</evidence>
<gene>
    <name evidence="2" type="ORF">HER31_14350</name>
</gene>
<dbReference type="RefSeq" id="WP_168661480.1">
    <property type="nucleotide sequence ID" value="NZ_CP051180.1"/>
</dbReference>
<dbReference type="AlphaFoldDB" id="A0A6H1UJJ4"/>
<proteinExistence type="predicted"/>
<dbReference type="SUPFAM" id="SSF51735">
    <property type="entry name" value="NAD(P)-binding Rossmann-fold domains"/>
    <property type="match status" value="1"/>
</dbReference>
<dbReference type="SUPFAM" id="SSF55961">
    <property type="entry name" value="Bet v1-like"/>
    <property type="match status" value="1"/>
</dbReference>
<evidence type="ECO:0000313" key="2">
    <source>
        <dbReference type="EMBL" id="QIZ77972.1"/>
    </source>
</evidence>
<dbReference type="Pfam" id="PF13460">
    <property type="entry name" value="NAD_binding_10"/>
    <property type="match status" value="1"/>
</dbReference>
<dbReference type="Pfam" id="PF11066">
    <property type="entry name" value="DUF2867"/>
    <property type="match status" value="1"/>
</dbReference>
<dbReference type="InterPro" id="IPR023393">
    <property type="entry name" value="START-like_dom_sf"/>
</dbReference>
<dbReference type="Gene3D" id="3.30.530.20">
    <property type="match status" value="1"/>
</dbReference>
<dbReference type="PANTHER" id="PTHR12126">
    <property type="entry name" value="NADH-UBIQUINONE OXIDOREDUCTASE 39 KDA SUBUNIT-RELATED"/>
    <property type="match status" value="1"/>
</dbReference>
<feature type="domain" description="NAD(P)-binding" evidence="1">
    <location>
        <begin position="12"/>
        <end position="116"/>
    </location>
</feature>
<dbReference type="Proteomes" id="UP000501602">
    <property type="component" value="Chromosome"/>
</dbReference>